<evidence type="ECO:0000256" key="3">
    <source>
        <dbReference type="SAM" id="SignalP"/>
    </source>
</evidence>
<dbReference type="SUPFAM" id="SSF48097">
    <property type="entry name" value="Regulator of G-protein signaling, RGS"/>
    <property type="match status" value="1"/>
</dbReference>
<gene>
    <name evidence="4" type="ORF">K444DRAFT_662845</name>
</gene>
<keyword evidence="2" id="KW-1133">Transmembrane helix</keyword>
<dbReference type="InParanoid" id="A0A2J6TCW4"/>
<evidence type="ECO:0000313" key="5">
    <source>
        <dbReference type="Proteomes" id="UP000235371"/>
    </source>
</evidence>
<dbReference type="PANTHER" id="PTHR39466">
    <property type="entry name" value="RGS DOMAIN-CONTAINING PROTEIN"/>
    <property type="match status" value="1"/>
</dbReference>
<feature type="chain" id="PRO_5014359954" description="RGS domain-containing protein" evidence="3">
    <location>
        <begin position="25"/>
        <end position="373"/>
    </location>
</feature>
<evidence type="ECO:0000313" key="4">
    <source>
        <dbReference type="EMBL" id="PMD60843.1"/>
    </source>
</evidence>
<keyword evidence="3" id="KW-0732">Signal</keyword>
<sequence length="373" mass="41023">MLSYFLRLIQVLLQVLLFRPPVPTSQQVTSKALKAYRTLILQGGSATPDIPSELSFDHVLSAQAGHPISRSDFLMYLTNETYTQENFQFLLFVLSYTQLYTTLAAQGAIRLSPGFTEHDEKDARRAVMTARRASRTTSVISTSPPPTSHSNYTEFGVFTGCSSISSRTPPTTAGGDHEPSTPFTTNAQLSDEIEKCLATYIRPHSPRELNLSDLDRALLLQSLQQSNHPDVFRLITKQLEPLLRASYLDFVSHIVRSPACPANLFASRLIGPVLIVSSLLATTFLTISKIRWELRSLLVPVLFCGVATSFCVERKALVWCGEEVDELLEEGGVGGKGKRKVRGVVVAQGVWAGVLAAGVFCVLFLLVPSCNKF</sequence>
<accession>A0A2J6TCW4</accession>
<dbReference type="STRING" id="1095630.A0A2J6TCW4"/>
<feature type="region of interest" description="Disordered" evidence="1">
    <location>
        <begin position="166"/>
        <end position="185"/>
    </location>
</feature>
<evidence type="ECO:0000256" key="2">
    <source>
        <dbReference type="SAM" id="Phobius"/>
    </source>
</evidence>
<reference evidence="4 5" key="1">
    <citation type="submission" date="2016-04" db="EMBL/GenBank/DDBJ databases">
        <title>A degradative enzymes factory behind the ericoid mycorrhizal symbiosis.</title>
        <authorList>
            <consortium name="DOE Joint Genome Institute"/>
            <person name="Martino E."/>
            <person name="Morin E."/>
            <person name="Grelet G."/>
            <person name="Kuo A."/>
            <person name="Kohler A."/>
            <person name="Daghino S."/>
            <person name="Barry K."/>
            <person name="Choi C."/>
            <person name="Cichocki N."/>
            <person name="Clum A."/>
            <person name="Copeland A."/>
            <person name="Hainaut M."/>
            <person name="Haridas S."/>
            <person name="Labutti K."/>
            <person name="Lindquist E."/>
            <person name="Lipzen A."/>
            <person name="Khouja H.-R."/>
            <person name="Murat C."/>
            <person name="Ohm R."/>
            <person name="Olson A."/>
            <person name="Spatafora J."/>
            <person name="Veneault-Fourrey C."/>
            <person name="Henrissat B."/>
            <person name="Grigoriev I."/>
            <person name="Martin F."/>
            <person name="Perotto S."/>
        </authorList>
    </citation>
    <scope>NUCLEOTIDE SEQUENCE [LARGE SCALE GENOMIC DNA]</scope>
    <source>
        <strain evidence="4 5">E</strain>
    </source>
</reference>
<dbReference type="EMBL" id="KZ613787">
    <property type="protein sequence ID" value="PMD60843.1"/>
    <property type="molecule type" value="Genomic_DNA"/>
</dbReference>
<dbReference type="Gene3D" id="1.10.167.10">
    <property type="entry name" value="Regulator of G-protein Signalling 4, domain 2"/>
    <property type="match status" value="1"/>
</dbReference>
<dbReference type="GeneID" id="36594832"/>
<dbReference type="PANTHER" id="PTHR39466:SF1">
    <property type="entry name" value="RGS DOMAIN-CONTAINING PROTEIN"/>
    <property type="match status" value="1"/>
</dbReference>
<evidence type="ECO:0000256" key="1">
    <source>
        <dbReference type="SAM" id="MobiDB-lite"/>
    </source>
</evidence>
<dbReference type="Proteomes" id="UP000235371">
    <property type="component" value="Unassembled WGS sequence"/>
</dbReference>
<proteinExistence type="predicted"/>
<dbReference type="InterPro" id="IPR044926">
    <property type="entry name" value="RGS_subdomain_2"/>
</dbReference>
<dbReference type="OrthoDB" id="3232309at2759"/>
<evidence type="ECO:0008006" key="6">
    <source>
        <dbReference type="Google" id="ProtNLM"/>
    </source>
</evidence>
<feature type="signal peptide" evidence="3">
    <location>
        <begin position="1"/>
        <end position="24"/>
    </location>
</feature>
<dbReference type="RefSeq" id="XP_024737747.1">
    <property type="nucleotide sequence ID" value="XM_024886755.1"/>
</dbReference>
<name>A0A2J6TCW4_9HELO</name>
<dbReference type="InterPro" id="IPR036305">
    <property type="entry name" value="RGS_sf"/>
</dbReference>
<keyword evidence="2" id="KW-0812">Transmembrane</keyword>
<protein>
    <recommendedName>
        <fullName evidence="6">RGS domain-containing protein</fullName>
    </recommendedName>
</protein>
<feature type="transmembrane region" description="Helical" evidence="2">
    <location>
        <begin position="344"/>
        <end position="367"/>
    </location>
</feature>
<dbReference type="AlphaFoldDB" id="A0A2J6TCW4"/>
<feature type="transmembrane region" description="Helical" evidence="2">
    <location>
        <begin position="269"/>
        <end position="287"/>
    </location>
</feature>
<keyword evidence="2" id="KW-0472">Membrane</keyword>
<keyword evidence="5" id="KW-1185">Reference proteome</keyword>
<organism evidence="4 5">
    <name type="scientific">Hyaloscypha bicolor E</name>
    <dbReference type="NCBI Taxonomy" id="1095630"/>
    <lineage>
        <taxon>Eukaryota</taxon>
        <taxon>Fungi</taxon>
        <taxon>Dikarya</taxon>
        <taxon>Ascomycota</taxon>
        <taxon>Pezizomycotina</taxon>
        <taxon>Leotiomycetes</taxon>
        <taxon>Helotiales</taxon>
        <taxon>Hyaloscyphaceae</taxon>
        <taxon>Hyaloscypha</taxon>
        <taxon>Hyaloscypha bicolor</taxon>
    </lineage>
</organism>